<dbReference type="InterPro" id="IPR017868">
    <property type="entry name" value="Filamin/ABP280_repeat-like"/>
</dbReference>
<dbReference type="RefSeq" id="WP_130840985.1">
    <property type="nucleotide sequence ID" value="NZ_SIJL01000004.1"/>
</dbReference>
<keyword evidence="1" id="KW-0472">Membrane</keyword>
<reference evidence="2 3" key="1">
    <citation type="submission" date="2019-02" db="EMBL/GenBank/DDBJ databases">
        <title>Thermus sp. a novel from hot spring.</title>
        <authorList>
            <person name="Zhao Z."/>
        </authorList>
    </citation>
    <scope>NUCLEOTIDE SEQUENCE [LARGE SCALE GENOMIC DNA]</scope>
    <source>
        <strain evidence="2 3">CFH 72773T</strain>
    </source>
</reference>
<keyword evidence="1" id="KW-0812">Transmembrane</keyword>
<keyword evidence="1" id="KW-1133">Transmembrane helix</keyword>
<name>A0A4Q9B7C7_9DEIN</name>
<dbReference type="OrthoDB" id="24146at2"/>
<feature type="transmembrane region" description="Helical" evidence="1">
    <location>
        <begin position="334"/>
        <end position="354"/>
    </location>
</feature>
<feature type="transmembrane region" description="Helical" evidence="1">
    <location>
        <begin position="393"/>
        <end position="411"/>
    </location>
</feature>
<organism evidence="2 3">
    <name type="scientific">Thermus thermamylovorans</name>
    <dbReference type="NCBI Taxonomy" id="2509362"/>
    <lineage>
        <taxon>Bacteria</taxon>
        <taxon>Thermotogati</taxon>
        <taxon>Deinococcota</taxon>
        <taxon>Deinococci</taxon>
        <taxon>Thermales</taxon>
        <taxon>Thermaceae</taxon>
        <taxon>Thermus</taxon>
    </lineage>
</organism>
<proteinExistence type="predicted"/>
<feature type="transmembrane region" description="Helical" evidence="1">
    <location>
        <begin position="586"/>
        <end position="612"/>
    </location>
</feature>
<dbReference type="EMBL" id="SIJL01000004">
    <property type="protein sequence ID" value="TBH21012.1"/>
    <property type="molecule type" value="Genomic_DNA"/>
</dbReference>
<protein>
    <submittedName>
        <fullName evidence="2">Uncharacterized protein</fullName>
    </submittedName>
</protein>
<accession>A0A4Q9B7C7</accession>
<gene>
    <name evidence="2" type="ORF">ETP66_04350</name>
</gene>
<keyword evidence="3" id="KW-1185">Reference proteome</keyword>
<dbReference type="Proteomes" id="UP000292858">
    <property type="component" value="Unassembled WGS sequence"/>
</dbReference>
<evidence type="ECO:0000313" key="3">
    <source>
        <dbReference type="Proteomes" id="UP000292858"/>
    </source>
</evidence>
<feature type="transmembrane region" description="Helical" evidence="1">
    <location>
        <begin position="624"/>
        <end position="641"/>
    </location>
</feature>
<dbReference type="PROSITE" id="PS50194">
    <property type="entry name" value="FILAMIN_REPEAT"/>
    <property type="match status" value="1"/>
</dbReference>
<sequence>MGAFLARASLGLGLFLTGLWALGQSLSLPERAQVGETLVLEGRDLPQGRFPLRLEAPDGVETLEVETREGSFRLEYAPRVPGEHRLRLSLPSGVLEGRFLALGPAAPELTPEGLRLPWGLLPLPEGPWAGPLVQGERVYVAQGLLVLEAHLGQEGVGFHFAPAPVLALRPGPEALLQGDWTLPIPFPPLPFEGEAEDLEALGRLLKALAPPKPWPYFAYWTQDPAALTPQDLEAYGQDLRARHHRPELLFGLPGVTRMAEASRALRATDGESALRLAETLLRHTPLFPDSLAFFRETAEFLEAQGQPARALRFREAEKALRTWLPPELSPLIPALWTLGLAYLGLMLYLFLFYLPGQLRDLRAIGGYLLGFFRHPLLRLRHLHLAYASLGERVLAFLLLLALGAGLLLQGLDARVRETLLAPPLDRGTLRTQAAQDWLRTLPETPETRALLGYALLPQAPREARGLLEEATWPFALALKGDEASLAEAYRRAPWEGPVRGALGLGQDPWGLREPGPSARALYLALLRVELGRFLEDPLRGFLRLPTPLPEGARPWVFLALVFLTLYHLLGFLLPRRPASLSPTWVLLVRLLVPGSPAFSAGVGLLLLLLAAYGLLTLLEGQGPWVLLLAYALHLFGVVWNLRKPA</sequence>
<comment type="caution">
    <text evidence="2">The sequence shown here is derived from an EMBL/GenBank/DDBJ whole genome shotgun (WGS) entry which is preliminary data.</text>
</comment>
<evidence type="ECO:0000256" key="1">
    <source>
        <dbReference type="SAM" id="Phobius"/>
    </source>
</evidence>
<feature type="transmembrane region" description="Helical" evidence="1">
    <location>
        <begin position="555"/>
        <end position="574"/>
    </location>
</feature>
<dbReference type="AlphaFoldDB" id="A0A4Q9B7C7"/>
<evidence type="ECO:0000313" key="2">
    <source>
        <dbReference type="EMBL" id="TBH21012.1"/>
    </source>
</evidence>